<dbReference type="FunFam" id="3.90.226.10:FF:000009">
    <property type="entry name" value="Carnitinyl-CoA dehydratase"/>
    <property type="match status" value="1"/>
</dbReference>
<dbReference type="Pfam" id="PF00378">
    <property type="entry name" value="ECH_1"/>
    <property type="match status" value="1"/>
</dbReference>
<comment type="catalytic activity">
    <reaction evidence="5">
        <text>a 4-saturated-(3S)-3-hydroxyacyl-CoA = a (3E)-enoyl-CoA + H2O</text>
        <dbReference type="Rhea" id="RHEA:20724"/>
        <dbReference type="ChEBI" id="CHEBI:15377"/>
        <dbReference type="ChEBI" id="CHEBI:58521"/>
        <dbReference type="ChEBI" id="CHEBI:137480"/>
        <dbReference type="EC" id="4.2.1.17"/>
    </reaction>
</comment>
<dbReference type="EMBL" id="FUHW01000004">
    <property type="protein sequence ID" value="SJM47129.1"/>
    <property type="molecule type" value="Genomic_DNA"/>
</dbReference>
<evidence type="ECO:0000313" key="7">
    <source>
        <dbReference type="EMBL" id="SJM47129.1"/>
    </source>
</evidence>
<dbReference type="PANTHER" id="PTHR11941">
    <property type="entry name" value="ENOYL-COA HYDRATASE-RELATED"/>
    <property type="match status" value="1"/>
</dbReference>
<name>A0A1R4EU80_9MICC</name>
<dbReference type="Proteomes" id="UP000195913">
    <property type="component" value="Unassembled WGS sequence"/>
</dbReference>
<dbReference type="GO" id="GO:0018812">
    <property type="term" value="F:3-hydroxyacyl-CoA dehydratase activity"/>
    <property type="evidence" value="ECO:0007669"/>
    <property type="project" value="RHEA"/>
</dbReference>
<keyword evidence="8" id="KW-1185">Reference proteome</keyword>
<evidence type="ECO:0000256" key="6">
    <source>
        <dbReference type="RuleBase" id="RU003707"/>
    </source>
</evidence>
<evidence type="ECO:0000256" key="4">
    <source>
        <dbReference type="ARBA" id="ARBA00023709"/>
    </source>
</evidence>
<evidence type="ECO:0000256" key="3">
    <source>
        <dbReference type="ARBA" id="ARBA00023239"/>
    </source>
</evidence>
<accession>A0A1R4EU80</accession>
<dbReference type="CDD" id="cd06558">
    <property type="entry name" value="crotonase-like"/>
    <property type="match status" value="1"/>
</dbReference>
<reference evidence="7 8" key="1">
    <citation type="submission" date="2017-02" db="EMBL/GenBank/DDBJ databases">
        <authorList>
            <person name="Peterson S.W."/>
        </authorList>
    </citation>
    <scope>NUCLEOTIDE SEQUENCE [LARGE SCALE GENOMIC DNA]</scope>
    <source>
        <strain evidence="7 8">B Ar 00.02</strain>
    </source>
</reference>
<dbReference type="PROSITE" id="PS00166">
    <property type="entry name" value="ENOYL_COA_HYDRATASE"/>
    <property type="match status" value="1"/>
</dbReference>
<sequence length="269" mass="28109">MDFGSYETLLLETDGSALVVTVNRPEAMNALAAAVVEDLLALTEKLSAVGIDAQWPIRGIILTGAGDKAFVAGADIREMSSMSADAAEAYARQMHTVTTRLEALPVPVIAAVNGFALGGGCELALACDFIYTSARGSFGQPEVNLGLVPGFGGSVRLQQRIGLGQARELIYTGRRIKADEALRIGLANALFDDAEALLAGAKATVQEIATKAPTSVDNTKRALNRINGLPVAAGLEAEVESFREAFATEDSVVGRAAFLAKETPAFPGR</sequence>
<evidence type="ECO:0000256" key="1">
    <source>
        <dbReference type="ARBA" id="ARBA00005254"/>
    </source>
</evidence>
<dbReference type="AlphaFoldDB" id="A0A1R4EU80"/>
<dbReference type="Gene3D" id="3.90.226.10">
    <property type="entry name" value="2-enoyl-CoA Hydratase, Chain A, domain 1"/>
    <property type="match status" value="1"/>
</dbReference>
<dbReference type="InterPro" id="IPR014748">
    <property type="entry name" value="Enoyl-CoA_hydra_C"/>
</dbReference>
<dbReference type="InterPro" id="IPR001753">
    <property type="entry name" value="Enoyl-CoA_hydra/iso"/>
</dbReference>
<evidence type="ECO:0000256" key="5">
    <source>
        <dbReference type="ARBA" id="ARBA00023717"/>
    </source>
</evidence>
<proteinExistence type="inferred from homology"/>
<dbReference type="InterPro" id="IPR029045">
    <property type="entry name" value="ClpP/crotonase-like_dom_sf"/>
</dbReference>
<evidence type="ECO:0000256" key="2">
    <source>
        <dbReference type="ARBA" id="ARBA00012076"/>
    </source>
</evidence>
<dbReference type="PANTHER" id="PTHR11941:SF54">
    <property type="entry name" value="ENOYL-COA HYDRATASE, MITOCHONDRIAL"/>
    <property type="match status" value="1"/>
</dbReference>
<dbReference type="Gene3D" id="1.10.12.10">
    <property type="entry name" value="Lyase 2-enoyl-coa Hydratase, Chain A, domain 2"/>
    <property type="match status" value="1"/>
</dbReference>
<organism evidence="7 8">
    <name type="scientific">Arthrobacter rhombi</name>
    <dbReference type="NCBI Taxonomy" id="71253"/>
    <lineage>
        <taxon>Bacteria</taxon>
        <taxon>Bacillati</taxon>
        <taxon>Actinomycetota</taxon>
        <taxon>Actinomycetes</taxon>
        <taxon>Micrococcales</taxon>
        <taxon>Micrococcaceae</taxon>
        <taxon>Arthrobacter</taxon>
    </lineage>
</organism>
<comment type="catalytic activity">
    <reaction evidence="4">
        <text>a (3S)-3-hydroxyacyl-CoA = a (2E)-enoyl-CoA + H2O</text>
        <dbReference type="Rhea" id="RHEA:16105"/>
        <dbReference type="ChEBI" id="CHEBI:15377"/>
        <dbReference type="ChEBI" id="CHEBI:57318"/>
        <dbReference type="ChEBI" id="CHEBI:58856"/>
        <dbReference type="EC" id="4.2.1.17"/>
    </reaction>
</comment>
<dbReference type="InterPro" id="IPR018376">
    <property type="entry name" value="Enoyl-CoA_hyd/isom_CS"/>
</dbReference>
<evidence type="ECO:0000313" key="8">
    <source>
        <dbReference type="Proteomes" id="UP000195913"/>
    </source>
</evidence>
<dbReference type="RefSeq" id="WP_086994036.1">
    <property type="nucleotide sequence ID" value="NZ_FUHW01000004.1"/>
</dbReference>
<keyword evidence="3 7" id="KW-0456">Lyase</keyword>
<comment type="similarity">
    <text evidence="1 6">Belongs to the enoyl-CoA hydratase/isomerase family.</text>
</comment>
<gene>
    <name evidence="7" type="ORF">FM101_00795</name>
</gene>
<dbReference type="GO" id="GO:0006635">
    <property type="term" value="P:fatty acid beta-oxidation"/>
    <property type="evidence" value="ECO:0007669"/>
    <property type="project" value="TreeGrafter"/>
</dbReference>
<dbReference type="SUPFAM" id="SSF52096">
    <property type="entry name" value="ClpP/crotonase"/>
    <property type="match status" value="1"/>
</dbReference>
<protein>
    <recommendedName>
        <fullName evidence="2">enoyl-CoA hydratase</fullName>
        <ecNumber evidence="2">4.2.1.17</ecNumber>
    </recommendedName>
</protein>
<dbReference type="EC" id="4.2.1.17" evidence="2"/>